<organism evidence="2 3">
    <name type="scientific">Devosia pacifica</name>
    <dbReference type="NCBI Taxonomy" id="1335967"/>
    <lineage>
        <taxon>Bacteria</taxon>
        <taxon>Pseudomonadati</taxon>
        <taxon>Pseudomonadota</taxon>
        <taxon>Alphaproteobacteria</taxon>
        <taxon>Hyphomicrobiales</taxon>
        <taxon>Devosiaceae</taxon>
        <taxon>Devosia</taxon>
    </lineage>
</organism>
<name>A0A918RWC3_9HYPH</name>
<reference evidence="2" key="1">
    <citation type="journal article" date="2014" name="Int. J. Syst. Evol. Microbiol.">
        <title>Complete genome sequence of Corynebacterium casei LMG S-19264T (=DSM 44701T), isolated from a smear-ripened cheese.</title>
        <authorList>
            <consortium name="US DOE Joint Genome Institute (JGI-PGF)"/>
            <person name="Walter F."/>
            <person name="Albersmeier A."/>
            <person name="Kalinowski J."/>
            <person name="Ruckert C."/>
        </authorList>
    </citation>
    <scope>NUCLEOTIDE SEQUENCE</scope>
    <source>
        <strain evidence="2">KCTC 32437</strain>
    </source>
</reference>
<comment type="caution">
    <text evidence="2">The sequence shown here is derived from an EMBL/GenBank/DDBJ whole genome shotgun (WGS) entry which is preliminary data.</text>
</comment>
<evidence type="ECO:0000259" key="1">
    <source>
        <dbReference type="Pfam" id="PF13472"/>
    </source>
</evidence>
<dbReference type="Gene3D" id="3.40.50.1110">
    <property type="entry name" value="SGNH hydrolase"/>
    <property type="match status" value="1"/>
</dbReference>
<proteinExistence type="predicted"/>
<dbReference type="EMBL" id="BMZE01000001">
    <property type="protein sequence ID" value="GHA11740.1"/>
    <property type="molecule type" value="Genomic_DNA"/>
</dbReference>
<dbReference type="InterPro" id="IPR013830">
    <property type="entry name" value="SGNH_hydro"/>
</dbReference>
<keyword evidence="3" id="KW-1185">Reference proteome</keyword>
<dbReference type="RefSeq" id="WP_189422643.1">
    <property type="nucleotide sequence ID" value="NZ_BMZE01000001.1"/>
</dbReference>
<dbReference type="GO" id="GO:0016788">
    <property type="term" value="F:hydrolase activity, acting on ester bonds"/>
    <property type="evidence" value="ECO:0007669"/>
    <property type="project" value="UniProtKB-ARBA"/>
</dbReference>
<evidence type="ECO:0000313" key="2">
    <source>
        <dbReference type="EMBL" id="GHA11740.1"/>
    </source>
</evidence>
<dbReference type="InterPro" id="IPR036514">
    <property type="entry name" value="SGNH_hydro_sf"/>
</dbReference>
<reference evidence="2" key="2">
    <citation type="submission" date="2020-09" db="EMBL/GenBank/DDBJ databases">
        <authorList>
            <person name="Sun Q."/>
            <person name="Kim S."/>
        </authorList>
    </citation>
    <scope>NUCLEOTIDE SEQUENCE</scope>
    <source>
        <strain evidence="2">KCTC 32437</strain>
    </source>
</reference>
<gene>
    <name evidence="2" type="ORF">GCM10007989_02570</name>
</gene>
<protein>
    <submittedName>
        <fullName evidence="2">Arylesterase</fullName>
    </submittedName>
</protein>
<dbReference type="CDD" id="cd01839">
    <property type="entry name" value="SGNH_arylesterase_like"/>
    <property type="match status" value="1"/>
</dbReference>
<accession>A0A918RWC3</accession>
<evidence type="ECO:0000313" key="3">
    <source>
        <dbReference type="Proteomes" id="UP000646579"/>
    </source>
</evidence>
<dbReference type="AlphaFoldDB" id="A0A918RWC3"/>
<sequence>MKTILAYGDSLTYGASPIKDGPRHAYEDRWPTALEAALGGSARVIAEGLGGRTTVFDDHSSLADRNGARLLPTLLDSHKPLDLVIIMLGTNDLKIYINGTAFGAAMGIKRLIQIVRQHPYDAGQPVPQVVVVAPPLTVETDNADLHAMFAPRADEAKLFDHYYSRVAMEAGAGYFNAATVATADARDGVHLDAENTRAIGTGLVPVVKSLLAL</sequence>
<dbReference type="Pfam" id="PF13472">
    <property type="entry name" value="Lipase_GDSL_2"/>
    <property type="match status" value="1"/>
</dbReference>
<dbReference type="Proteomes" id="UP000646579">
    <property type="component" value="Unassembled WGS sequence"/>
</dbReference>
<feature type="domain" description="SGNH hydrolase-type esterase" evidence="1">
    <location>
        <begin position="6"/>
        <end position="192"/>
    </location>
</feature>
<dbReference type="SUPFAM" id="SSF52266">
    <property type="entry name" value="SGNH hydrolase"/>
    <property type="match status" value="1"/>
</dbReference>